<dbReference type="Proteomes" id="UP000824881">
    <property type="component" value="Unassembled WGS sequence"/>
</dbReference>
<comment type="caution">
    <text evidence="1">The sequence shown here is derived from an EMBL/GenBank/DDBJ whole genome shotgun (WGS) entry which is preliminary data.</text>
</comment>
<reference evidence="1 2" key="1">
    <citation type="journal article" date="2021" name="Appl. Environ. Microbiol.">
        <title>Genetic linkage and physical mapping for an oyster mushroom Pleurotus cornucopiae and QTL analysis for the trait cap color.</title>
        <authorList>
            <person name="Zhang Y."/>
            <person name="Gao W."/>
            <person name="Sonnenberg A."/>
            <person name="Chen Q."/>
            <person name="Zhang J."/>
            <person name="Huang C."/>
        </authorList>
    </citation>
    <scope>NUCLEOTIDE SEQUENCE [LARGE SCALE GENOMIC DNA]</scope>
    <source>
        <strain evidence="1">CCMSSC00406</strain>
    </source>
</reference>
<evidence type="ECO:0000313" key="2">
    <source>
        <dbReference type="Proteomes" id="UP000824881"/>
    </source>
</evidence>
<name>A0ACB7IQG9_PLECO</name>
<proteinExistence type="predicted"/>
<dbReference type="EMBL" id="WQMT02000008">
    <property type="protein sequence ID" value="KAG9219744.1"/>
    <property type="molecule type" value="Genomic_DNA"/>
</dbReference>
<protein>
    <submittedName>
        <fullName evidence="1">Uncharacterized protein</fullName>
    </submittedName>
</protein>
<evidence type="ECO:0000313" key="1">
    <source>
        <dbReference type="EMBL" id="KAG9219744.1"/>
    </source>
</evidence>
<gene>
    <name evidence="1" type="ORF">CCMSSC00406_0008121</name>
</gene>
<keyword evidence="2" id="KW-1185">Reference proteome</keyword>
<organism evidence="1 2">
    <name type="scientific">Pleurotus cornucopiae</name>
    <name type="common">Cornucopia mushroom</name>
    <dbReference type="NCBI Taxonomy" id="5321"/>
    <lineage>
        <taxon>Eukaryota</taxon>
        <taxon>Fungi</taxon>
        <taxon>Dikarya</taxon>
        <taxon>Basidiomycota</taxon>
        <taxon>Agaricomycotina</taxon>
        <taxon>Agaricomycetes</taxon>
        <taxon>Agaricomycetidae</taxon>
        <taxon>Agaricales</taxon>
        <taxon>Pleurotineae</taxon>
        <taxon>Pleurotaceae</taxon>
        <taxon>Pleurotus</taxon>
    </lineage>
</organism>
<accession>A0ACB7IQG9</accession>
<sequence length="201" mass="23011">MPDSSIGSIPLAPTALRLLRQLQYPSFDFAASVLADRQVPQIGLDLSPSRVTALLAFGATDSMLRDKFRCVQSLNITSFDTHPVALIKCAALCQEIKHLKIFSDHWVKFGDVVAESAILLRQTKVEYLQVDLICDDNQEFVESLFSLVPSLKIFDFERISFQAGHGYHRIRRDKLTDGYEVIKDRPMLWWSQWWMNSKLHP</sequence>